<feature type="region of interest" description="Disordered" evidence="1">
    <location>
        <begin position="675"/>
        <end position="731"/>
    </location>
</feature>
<dbReference type="SUPFAM" id="SSF56112">
    <property type="entry name" value="Protein kinase-like (PK-like)"/>
    <property type="match status" value="1"/>
</dbReference>
<keyword evidence="4" id="KW-0418">Kinase</keyword>
<evidence type="ECO:0000313" key="5">
    <source>
        <dbReference type="Proteomes" id="UP001430356"/>
    </source>
</evidence>
<evidence type="ECO:0000313" key="4">
    <source>
        <dbReference type="EMBL" id="KAK7199230.1"/>
    </source>
</evidence>
<gene>
    <name evidence="4" type="ORF">NESM_000893400</name>
</gene>
<keyword evidence="2" id="KW-0472">Membrane</keyword>
<dbReference type="PROSITE" id="PS50011">
    <property type="entry name" value="PROTEIN_KINASE_DOM"/>
    <property type="match status" value="1"/>
</dbReference>
<dbReference type="EMBL" id="JAECZO010000249">
    <property type="protein sequence ID" value="KAK7199230.1"/>
    <property type="molecule type" value="Genomic_DNA"/>
</dbReference>
<protein>
    <submittedName>
        <fullName evidence="4">Protein kinase</fullName>
    </submittedName>
</protein>
<accession>A0AAW0EZB5</accession>
<feature type="region of interest" description="Disordered" evidence="1">
    <location>
        <begin position="748"/>
        <end position="770"/>
    </location>
</feature>
<sequence>MLEAAVEEMRRLGDELDKGAPPCESPMPPPPAALPVLHCVDAREKPCVRHRYASAVLRFLLRIDVGLSLVFLLFLSVVGITICAITQNRVSATLLETWHDLHAAQLTATVGRYDQESDRVYRMAAAFMSLYSHSRFAMESEDTLATLCSLLRQYDLNLRYRGFTATSSSQLSATSCFHGDPAMESAATMTGFISYNHIVNGTYYVDSNTLKFRRPLVMAAPQPLAAQNITDTAQRYYLSLPINAAARRYYRGEIDHVDPRLMWVQRDNVPHLIYFHFPAGLAVRGLPRGTGFDINDAVQVRVDGSRLCAKNLTFPHSGYRLAIFARATLRDADAQIISNNWGQPSVNDSSSYTAIGVDNVTYLRVSAITDPLMREAVKHVNLAALQTDDYRASVDFHFRGAPATVTVWAYTTRRGLVLPLLMVNAAESFTGPYQRTMHICTAVLAAAIVALTVTFWRIINVLFTQPLLRVAHTMSRQLCLHHGRHATWHHPPLRPQRDRIGSRAWACVQLTEIVQLLRAYDTAAAQLRDVAAFIPDAVRQQQRLHSVTDPPASPLPRYPPPPPSHDLLHRHLSTVVHLIITPSATISQLQLNIAAILHSGCGLRDATHAASHVSTNHSTAPFPNQHALTAFVAAVQELCRTHHGTVHRLCPDACVLHFNSAVRAHLPATAAPAPAAAAVAPPPPTPAPATRHGVPAARSAPSPPPPPEEEAQQQQLRQQAADTQRHAARDARNAAAFALALASWVDAQGSSSGGTGGDGDAGRSSSASPAAAAAMPDVRALLDTSVFTCGQYRPAGSEQTLQVALGRDVQRELGRVPQRIGVRVAMTEETAVLLRGAADAEAELEPDVVADGGGRRRAAAVCDAGDAVRQLPVDVLRTGRAGLDECTVVLYEALPGRVAGDAAWQCYARCCVDGFAHMLRGDYAGALAAYRGVADIADLEPGLLPAGMRREAAASAVTGGAASVQVARLMEKCEYCVTVKVTESLCRATASELGVDEVLGRDTGNAVMEEPKAMVAQERRGRDPVGVVASHSRQRASSPACASRTRRRKRPRYPAVKERCVVVLRDGPSEFRCVVPLQPAWIEDNFGQRWSVTRYDGELSPAALWSSNLLALGSSGALATVNYVILRDVAPAVAKAIESAPAGPMSAAMRSTAPVCGPTAAQVEDVRRAMKALRELQHPNLLPLLGYSHSLEGGVVLLWEFSPGGTLRQVLHRYALVKAQTMLRFAFQIVSALAYMHECGGTYGVLQLGNVMVSADGVCRLTGYSADRAAVGRLYRLHRSCYLSPAMAAGAPPTPACDMFCFGLLFVEAATLKPAWRWASGGEAGQSSGTAEELADLMKSGGSAFGDAVVDGRVVAHRELVEAAVVAARYPPLIRDTVRACLSPDPAARPSAVVVRAVLKRVLSSAGVALEEDTSDSLEMRVESLE</sequence>
<dbReference type="InterPro" id="IPR051681">
    <property type="entry name" value="Ser/Thr_Kinases-Pseudokinases"/>
</dbReference>
<evidence type="ECO:0000259" key="3">
    <source>
        <dbReference type="PROSITE" id="PS50011"/>
    </source>
</evidence>
<feature type="transmembrane region" description="Helical" evidence="2">
    <location>
        <begin position="65"/>
        <end position="85"/>
    </location>
</feature>
<dbReference type="InterPro" id="IPR000719">
    <property type="entry name" value="Prot_kinase_dom"/>
</dbReference>
<dbReference type="GO" id="GO:0005524">
    <property type="term" value="F:ATP binding"/>
    <property type="evidence" value="ECO:0007669"/>
    <property type="project" value="InterPro"/>
</dbReference>
<proteinExistence type="predicted"/>
<reference evidence="4 5" key="1">
    <citation type="journal article" date="2021" name="MBio">
        <title>A New Model Trypanosomatid, Novymonas esmeraldas: Genomic Perception of Its 'Candidatus Pandoraea novymonadis' Endosymbiont.</title>
        <authorList>
            <person name="Zakharova A."/>
            <person name="Saura A."/>
            <person name="Butenko A."/>
            <person name="Podesvova L."/>
            <person name="Warmusova S."/>
            <person name="Kostygov A.Y."/>
            <person name="Nenarokova A."/>
            <person name="Lukes J."/>
            <person name="Opperdoes F.R."/>
            <person name="Yurchenko V."/>
        </authorList>
    </citation>
    <scope>NUCLEOTIDE SEQUENCE [LARGE SCALE GENOMIC DNA]</scope>
    <source>
        <strain evidence="4 5">E262AT.01</strain>
    </source>
</reference>
<name>A0AAW0EZB5_9TRYP</name>
<evidence type="ECO:0000256" key="1">
    <source>
        <dbReference type="SAM" id="MobiDB-lite"/>
    </source>
</evidence>
<keyword evidence="4" id="KW-0808">Transferase</keyword>
<feature type="transmembrane region" description="Helical" evidence="2">
    <location>
        <begin position="439"/>
        <end position="459"/>
    </location>
</feature>
<dbReference type="Proteomes" id="UP001430356">
    <property type="component" value="Unassembled WGS sequence"/>
</dbReference>
<keyword evidence="2" id="KW-1133">Transmembrane helix</keyword>
<keyword evidence="2" id="KW-0812">Transmembrane</keyword>
<comment type="caution">
    <text evidence="4">The sequence shown here is derived from an EMBL/GenBank/DDBJ whole genome shotgun (WGS) entry which is preliminary data.</text>
</comment>
<evidence type="ECO:0000256" key="2">
    <source>
        <dbReference type="SAM" id="Phobius"/>
    </source>
</evidence>
<dbReference type="GO" id="GO:0004674">
    <property type="term" value="F:protein serine/threonine kinase activity"/>
    <property type="evidence" value="ECO:0007669"/>
    <property type="project" value="TreeGrafter"/>
</dbReference>
<dbReference type="PANTHER" id="PTHR44329">
    <property type="entry name" value="SERINE/THREONINE-PROTEIN KINASE TNNI3K-RELATED"/>
    <property type="match status" value="1"/>
</dbReference>
<feature type="domain" description="Protein kinase" evidence="3">
    <location>
        <begin position="1104"/>
        <end position="1403"/>
    </location>
</feature>
<dbReference type="Pfam" id="PF00069">
    <property type="entry name" value="Pkinase"/>
    <property type="match status" value="1"/>
</dbReference>
<dbReference type="PANTHER" id="PTHR44329:SF214">
    <property type="entry name" value="PROTEIN KINASE DOMAIN-CONTAINING PROTEIN"/>
    <property type="match status" value="1"/>
</dbReference>
<dbReference type="InterPro" id="IPR011009">
    <property type="entry name" value="Kinase-like_dom_sf"/>
</dbReference>
<feature type="compositionally biased region" description="Low complexity" evidence="1">
    <location>
        <begin position="712"/>
        <end position="721"/>
    </location>
</feature>
<keyword evidence="5" id="KW-1185">Reference proteome</keyword>
<organism evidence="4 5">
    <name type="scientific">Novymonas esmeraldas</name>
    <dbReference type="NCBI Taxonomy" id="1808958"/>
    <lineage>
        <taxon>Eukaryota</taxon>
        <taxon>Discoba</taxon>
        <taxon>Euglenozoa</taxon>
        <taxon>Kinetoplastea</taxon>
        <taxon>Metakinetoplastina</taxon>
        <taxon>Trypanosomatida</taxon>
        <taxon>Trypanosomatidae</taxon>
        <taxon>Novymonas</taxon>
    </lineage>
</organism>
<dbReference type="Gene3D" id="1.10.510.10">
    <property type="entry name" value="Transferase(Phosphotransferase) domain 1"/>
    <property type="match status" value="1"/>
</dbReference>